<evidence type="ECO:0000313" key="3">
    <source>
        <dbReference type="Proteomes" id="UP000294850"/>
    </source>
</evidence>
<evidence type="ECO:0000313" key="2">
    <source>
        <dbReference type="EMBL" id="TDE17246.1"/>
    </source>
</evidence>
<dbReference type="Pfam" id="PF12099">
    <property type="entry name" value="DUF3575"/>
    <property type="match status" value="1"/>
</dbReference>
<proteinExistence type="predicted"/>
<accession>A0A4R5DS13</accession>
<dbReference type="InterPro" id="IPR021958">
    <property type="entry name" value="DUF3575"/>
</dbReference>
<sequence length="231" mass="26545">MKVFGFSFVLISLYFSLPGLAQTYVRQNANNVIVKFAPLAMFDIDNTFQAGIEIPINTRWTVQQDFGYGHANFNLWYIDRNERPDKTTWKSRTQIRYYFYQKNRFAAYLAGEYLYKRVVTQQTQWVGVDCGTGGCNYFENKNVKLARLANGMHVKAGWQFYFSNRTTIDLFTGFGLRNRQLRILTPNVDRADFGDDFGIFSNNTPGSSILLPSVAVGFHIGIMLGKINKEN</sequence>
<evidence type="ECO:0000256" key="1">
    <source>
        <dbReference type="SAM" id="SignalP"/>
    </source>
</evidence>
<feature type="chain" id="PRO_5020209050" evidence="1">
    <location>
        <begin position="22"/>
        <end position="231"/>
    </location>
</feature>
<keyword evidence="3" id="KW-1185">Reference proteome</keyword>
<dbReference type="Proteomes" id="UP000294850">
    <property type="component" value="Unassembled WGS sequence"/>
</dbReference>
<keyword evidence="1" id="KW-0732">Signal</keyword>
<name>A0A4R5DS13_9BACT</name>
<organism evidence="2 3">
    <name type="scientific">Dyadobacter psychrotolerans</name>
    <dbReference type="NCBI Taxonomy" id="2541721"/>
    <lineage>
        <taxon>Bacteria</taxon>
        <taxon>Pseudomonadati</taxon>
        <taxon>Bacteroidota</taxon>
        <taxon>Cytophagia</taxon>
        <taxon>Cytophagales</taxon>
        <taxon>Spirosomataceae</taxon>
        <taxon>Dyadobacter</taxon>
    </lineage>
</organism>
<feature type="signal peptide" evidence="1">
    <location>
        <begin position="1"/>
        <end position="21"/>
    </location>
</feature>
<dbReference type="EMBL" id="SMFL01000002">
    <property type="protein sequence ID" value="TDE17246.1"/>
    <property type="molecule type" value="Genomic_DNA"/>
</dbReference>
<dbReference type="RefSeq" id="WP_131957010.1">
    <property type="nucleotide sequence ID" value="NZ_SMFL01000002.1"/>
</dbReference>
<comment type="caution">
    <text evidence="2">The sequence shown here is derived from an EMBL/GenBank/DDBJ whole genome shotgun (WGS) entry which is preliminary data.</text>
</comment>
<dbReference type="OrthoDB" id="939956at2"/>
<reference evidence="2 3" key="1">
    <citation type="submission" date="2019-03" db="EMBL/GenBank/DDBJ databases">
        <title>Dyadobacter AR-3-6 sp. nov., isolated from arctic soil.</title>
        <authorList>
            <person name="Chaudhary D.K."/>
        </authorList>
    </citation>
    <scope>NUCLEOTIDE SEQUENCE [LARGE SCALE GENOMIC DNA]</scope>
    <source>
        <strain evidence="2 3">AR-3-6</strain>
    </source>
</reference>
<gene>
    <name evidence="2" type="ORF">E0F88_04950</name>
</gene>
<dbReference type="AlphaFoldDB" id="A0A4R5DS13"/>
<protein>
    <submittedName>
        <fullName evidence="2">DUF3575 domain-containing protein</fullName>
    </submittedName>
</protein>